<dbReference type="EMBL" id="CAXAMN010021320">
    <property type="protein sequence ID" value="CAK9057944.1"/>
    <property type="molecule type" value="Genomic_DNA"/>
</dbReference>
<dbReference type="Proteomes" id="UP001642484">
    <property type="component" value="Unassembled WGS sequence"/>
</dbReference>
<evidence type="ECO:0000313" key="1">
    <source>
        <dbReference type="EMBL" id="CAK9057944.1"/>
    </source>
</evidence>
<organism evidence="1 2">
    <name type="scientific">Durusdinium trenchii</name>
    <dbReference type="NCBI Taxonomy" id="1381693"/>
    <lineage>
        <taxon>Eukaryota</taxon>
        <taxon>Sar</taxon>
        <taxon>Alveolata</taxon>
        <taxon>Dinophyceae</taxon>
        <taxon>Suessiales</taxon>
        <taxon>Symbiodiniaceae</taxon>
        <taxon>Durusdinium</taxon>
    </lineage>
</organism>
<keyword evidence="2" id="KW-1185">Reference proteome</keyword>
<accession>A0ABP0N2W8</accession>
<proteinExistence type="predicted"/>
<evidence type="ECO:0008006" key="3">
    <source>
        <dbReference type="Google" id="ProtNLM"/>
    </source>
</evidence>
<sequence>MSAGYPSEASASKEELQVQVLGLHGDGFNLQVLTGSELRKMIRDRLPCKDGARVSVLRGTEKLSLRKTLTEQGLAPGQSLSLSYTYEAVDLQDPSEDGRVFHQYIEVWLRSDGDGTLNEPKCWCSFPSAKAWKTMIMVSGGIGLGQHVDSRPSCNHPKWHACWKLIYPLQSSFN</sequence>
<protein>
    <recommendedName>
        <fullName evidence="3">Ubiquitin-like domain-containing protein</fullName>
    </recommendedName>
</protein>
<comment type="caution">
    <text evidence="1">The sequence shown here is derived from an EMBL/GenBank/DDBJ whole genome shotgun (WGS) entry which is preliminary data.</text>
</comment>
<reference evidence="1 2" key="1">
    <citation type="submission" date="2024-02" db="EMBL/GenBank/DDBJ databases">
        <authorList>
            <person name="Chen Y."/>
            <person name="Shah S."/>
            <person name="Dougan E. K."/>
            <person name="Thang M."/>
            <person name="Chan C."/>
        </authorList>
    </citation>
    <scope>NUCLEOTIDE SEQUENCE [LARGE SCALE GENOMIC DNA]</scope>
</reference>
<gene>
    <name evidence="1" type="ORF">CCMP2556_LOCUS28554</name>
</gene>
<evidence type="ECO:0000313" key="2">
    <source>
        <dbReference type="Proteomes" id="UP001642484"/>
    </source>
</evidence>
<name>A0ABP0N2W8_9DINO</name>